<name>A0A5N6PDD8_9ASTR</name>
<keyword evidence="4" id="KW-1185">Reference proteome</keyword>
<protein>
    <submittedName>
        <fullName evidence="3">Uncharacterized protein</fullName>
    </submittedName>
</protein>
<accession>A0A5N6PDD8</accession>
<reference evidence="3 4" key="1">
    <citation type="submission" date="2019-05" db="EMBL/GenBank/DDBJ databases">
        <title>Mikania micrantha, genome provides insights into the molecular mechanism of rapid growth.</title>
        <authorList>
            <person name="Liu B."/>
        </authorList>
    </citation>
    <scope>NUCLEOTIDE SEQUENCE [LARGE SCALE GENOMIC DNA]</scope>
    <source>
        <strain evidence="3">NLD-2019</strain>
        <tissue evidence="3">Leaf</tissue>
    </source>
</reference>
<evidence type="ECO:0000313" key="2">
    <source>
        <dbReference type="EMBL" id="KAD2223659.1"/>
    </source>
</evidence>
<sequence length="96" mass="10482">MVINVNLNGNGGEDGDKRKPSGKKSSKRKGTMGVHGFDQKSEINHQFGFVVTYSGYDITAAIGMRESSLDREFGTVILAVANFDQIKSNEERSAKL</sequence>
<comment type="caution">
    <text evidence="3">The sequence shown here is derived from an EMBL/GenBank/DDBJ whole genome shotgun (WGS) entry which is preliminary data.</text>
</comment>
<evidence type="ECO:0000256" key="1">
    <source>
        <dbReference type="SAM" id="MobiDB-lite"/>
    </source>
</evidence>
<dbReference type="EMBL" id="SZYD01000072">
    <property type="protein sequence ID" value="KAD2223659.1"/>
    <property type="molecule type" value="Genomic_DNA"/>
</dbReference>
<evidence type="ECO:0000313" key="4">
    <source>
        <dbReference type="Proteomes" id="UP000326396"/>
    </source>
</evidence>
<evidence type="ECO:0000313" key="3">
    <source>
        <dbReference type="EMBL" id="KAD6120043.1"/>
    </source>
</evidence>
<gene>
    <name evidence="3" type="ORF">E3N88_11314</name>
    <name evidence="2" type="ORF">E3N88_41614</name>
</gene>
<feature type="compositionally biased region" description="Basic residues" evidence="1">
    <location>
        <begin position="20"/>
        <end position="30"/>
    </location>
</feature>
<proteinExistence type="predicted"/>
<organism evidence="3 4">
    <name type="scientific">Mikania micrantha</name>
    <name type="common">bitter vine</name>
    <dbReference type="NCBI Taxonomy" id="192012"/>
    <lineage>
        <taxon>Eukaryota</taxon>
        <taxon>Viridiplantae</taxon>
        <taxon>Streptophyta</taxon>
        <taxon>Embryophyta</taxon>
        <taxon>Tracheophyta</taxon>
        <taxon>Spermatophyta</taxon>
        <taxon>Magnoliopsida</taxon>
        <taxon>eudicotyledons</taxon>
        <taxon>Gunneridae</taxon>
        <taxon>Pentapetalae</taxon>
        <taxon>asterids</taxon>
        <taxon>campanulids</taxon>
        <taxon>Asterales</taxon>
        <taxon>Asteraceae</taxon>
        <taxon>Asteroideae</taxon>
        <taxon>Heliantheae alliance</taxon>
        <taxon>Eupatorieae</taxon>
        <taxon>Mikania</taxon>
    </lineage>
</organism>
<dbReference type="EMBL" id="SZYD01000005">
    <property type="protein sequence ID" value="KAD6120043.1"/>
    <property type="molecule type" value="Genomic_DNA"/>
</dbReference>
<feature type="region of interest" description="Disordered" evidence="1">
    <location>
        <begin position="1"/>
        <end position="37"/>
    </location>
</feature>
<dbReference type="AlphaFoldDB" id="A0A5N6PDD8"/>
<dbReference type="Proteomes" id="UP000326396">
    <property type="component" value="Linkage Group LG13"/>
</dbReference>